<dbReference type="InterPro" id="IPR050270">
    <property type="entry name" value="DegV_domain_contain"/>
</dbReference>
<dbReference type="Proteomes" id="UP000823629">
    <property type="component" value="Unassembled WGS sequence"/>
</dbReference>
<reference evidence="2" key="2">
    <citation type="journal article" date="2021" name="PeerJ">
        <title>Extensive microbial diversity within the chicken gut microbiome revealed by metagenomics and culture.</title>
        <authorList>
            <person name="Gilroy R."/>
            <person name="Ravi A."/>
            <person name="Getino M."/>
            <person name="Pursley I."/>
            <person name="Horton D.L."/>
            <person name="Alikhan N.F."/>
            <person name="Baker D."/>
            <person name="Gharbi K."/>
            <person name="Hall N."/>
            <person name="Watson M."/>
            <person name="Adriaenssens E.M."/>
            <person name="Foster-Nyarko E."/>
            <person name="Jarju S."/>
            <person name="Secka A."/>
            <person name="Antonio M."/>
            <person name="Oren A."/>
            <person name="Chaudhuri R.R."/>
            <person name="La Ragione R."/>
            <person name="Hildebrand F."/>
            <person name="Pallen M.J."/>
        </authorList>
    </citation>
    <scope>NUCLEOTIDE SEQUENCE</scope>
    <source>
        <strain evidence="2">1748</strain>
    </source>
</reference>
<dbReference type="Gene3D" id="3.30.1180.10">
    <property type="match status" value="1"/>
</dbReference>
<gene>
    <name evidence="2" type="ORF">IAC78_01895</name>
</gene>
<evidence type="ECO:0000313" key="3">
    <source>
        <dbReference type="Proteomes" id="UP000823629"/>
    </source>
</evidence>
<dbReference type="InterPro" id="IPR003797">
    <property type="entry name" value="DegV"/>
</dbReference>
<reference evidence="2" key="1">
    <citation type="submission" date="2020-10" db="EMBL/GenBank/DDBJ databases">
        <authorList>
            <person name="Gilroy R."/>
        </authorList>
    </citation>
    <scope>NUCLEOTIDE SEQUENCE</scope>
    <source>
        <strain evidence="2">1748</strain>
    </source>
</reference>
<dbReference type="NCBIfam" id="TIGR00762">
    <property type="entry name" value="DegV"/>
    <property type="match status" value="1"/>
</dbReference>
<evidence type="ECO:0000256" key="1">
    <source>
        <dbReference type="ARBA" id="ARBA00023121"/>
    </source>
</evidence>
<dbReference type="PANTHER" id="PTHR33434:SF2">
    <property type="entry name" value="FATTY ACID-BINDING PROTEIN TM_1468"/>
    <property type="match status" value="1"/>
</dbReference>
<keyword evidence="1" id="KW-0446">Lipid-binding</keyword>
<dbReference type="Gene3D" id="3.40.50.10170">
    <property type="match status" value="1"/>
</dbReference>
<sequence length="276" mass="30596">MKFKIVVDSSANLLPDYISDSEVGFEVAPLTIRIGDKDFIDNENLDIKQMLDALSSFKGKATTSCPSPQSFLEAYNGAENVICITISSKLSGTFNSAFVAATEAKSKVHVVDSKGTSGMMVLLVDKAYELIKKGLSFEEVSHELDEFQKTLNLFFVLDSFDNLVRNGRMSKIVAFIASKASIKPLCVANDGEIKVYKKLRTMKMATKALVDDMKDLFKDQDITQRDCVVTCIQGEEEGERVKQMIEETYSFRSVRLVSHRGLCAFYALPGGIIVSF</sequence>
<accession>A0A9D9GRT3</accession>
<dbReference type="GO" id="GO:0008289">
    <property type="term" value="F:lipid binding"/>
    <property type="evidence" value="ECO:0007669"/>
    <property type="project" value="UniProtKB-KW"/>
</dbReference>
<protein>
    <submittedName>
        <fullName evidence="2">DegV family protein</fullName>
    </submittedName>
</protein>
<dbReference type="SUPFAM" id="SSF82549">
    <property type="entry name" value="DAK1/DegV-like"/>
    <property type="match status" value="1"/>
</dbReference>
<evidence type="ECO:0000313" key="2">
    <source>
        <dbReference type="EMBL" id="MBO8414219.1"/>
    </source>
</evidence>
<comment type="caution">
    <text evidence="2">The sequence shown here is derived from an EMBL/GenBank/DDBJ whole genome shotgun (WGS) entry which is preliminary data.</text>
</comment>
<dbReference type="AlphaFoldDB" id="A0A9D9GRT3"/>
<dbReference type="InterPro" id="IPR043168">
    <property type="entry name" value="DegV_C"/>
</dbReference>
<dbReference type="EMBL" id="JADING010000054">
    <property type="protein sequence ID" value="MBO8414219.1"/>
    <property type="molecule type" value="Genomic_DNA"/>
</dbReference>
<dbReference type="Pfam" id="PF02645">
    <property type="entry name" value="DegV"/>
    <property type="match status" value="1"/>
</dbReference>
<dbReference type="PANTHER" id="PTHR33434">
    <property type="entry name" value="DEGV DOMAIN-CONTAINING PROTEIN DR_1986-RELATED"/>
    <property type="match status" value="1"/>
</dbReference>
<dbReference type="PROSITE" id="PS51482">
    <property type="entry name" value="DEGV"/>
    <property type="match status" value="1"/>
</dbReference>
<organism evidence="2 3">
    <name type="scientific">Candidatus Scatoplasma merdavium</name>
    <dbReference type="NCBI Taxonomy" id="2840932"/>
    <lineage>
        <taxon>Bacteria</taxon>
        <taxon>Bacillati</taxon>
        <taxon>Bacillota</taxon>
        <taxon>Bacilli</taxon>
        <taxon>Bacillales</taxon>
        <taxon>Candidatus Scatoplasma</taxon>
    </lineage>
</organism>
<proteinExistence type="predicted"/>
<name>A0A9D9GRT3_9BACL</name>